<dbReference type="RefSeq" id="WP_129352911.1">
    <property type="nucleotide sequence ID" value="NZ_CP012670.1"/>
</dbReference>
<organism evidence="8 9">
    <name type="scientific">Sorangium cellulosum</name>
    <name type="common">Polyangium cellulosum</name>
    <dbReference type="NCBI Taxonomy" id="56"/>
    <lineage>
        <taxon>Bacteria</taxon>
        <taxon>Pseudomonadati</taxon>
        <taxon>Myxococcota</taxon>
        <taxon>Polyangia</taxon>
        <taxon>Polyangiales</taxon>
        <taxon>Polyangiaceae</taxon>
        <taxon>Sorangium</taxon>
    </lineage>
</organism>
<keyword evidence="6 7" id="KW-0472">Membrane</keyword>
<sequence>MSPLAQNLVLALAWVFLTGDFSLLGVLFGALLGFVSLSFGQRAPVRTRYARAVLGSLRLLGIFLWELVLSNVQLARDVLRLKLPFHPQLLRLDVGDLGRTQVVLLANLISLTPGTITVDAESDGSALLVHTLYAADPPAVQARMRRLADLILSASGERPRRRPAEDGP</sequence>
<dbReference type="PANTHER" id="PTHR34584:SF1">
    <property type="entry name" value="NA(+)_H(+) ANTIPORTER SUBUNIT E1"/>
    <property type="match status" value="1"/>
</dbReference>
<dbReference type="EMBL" id="CP012670">
    <property type="protein sequence ID" value="AUX25766.1"/>
    <property type="molecule type" value="Genomic_DNA"/>
</dbReference>
<keyword evidence="4 7" id="KW-0812">Transmembrane</keyword>
<evidence type="ECO:0000256" key="2">
    <source>
        <dbReference type="ARBA" id="ARBA00006228"/>
    </source>
</evidence>
<dbReference type="GO" id="GO:0008324">
    <property type="term" value="F:monoatomic cation transmembrane transporter activity"/>
    <property type="evidence" value="ECO:0007669"/>
    <property type="project" value="InterPro"/>
</dbReference>
<gene>
    <name evidence="8" type="ORF">SOCEGT47_063170</name>
</gene>
<keyword evidence="5 7" id="KW-1133">Transmembrane helix</keyword>
<comment type="similarity">
    <text evidence="2">Belongs to the CPA3 antiporters (TC 2.A.63) subunit E family.</text>
</comment>
<comment type="subcellular location">
    <subcellularLocation>
        <location evidence="1">Cell membrane</location>
        <topology evidence="1">Multi-pass membrane protein</topology>
    </subcellularLocation>
</comment>
<evidence type="ECO:0000313" key="8">
    <source>
        <dbReference type="EMBL" id="AUX25766.1"/>
    </source>
</evidence>
<accession>A0A4P2Q973</accession>
<proteinExistence type="inferred from homology"/>
<evidence type="ECO:0000256" key="7">
    <source>
        <dbReference type="SAM" id="Phobius"/>
    </source>
</evidence>
<dbReference type="Proteomes" id="UP000295781">
    <property type="component" value="Chromosome"/>
</dbReference>
<evidence type="ECO:0000256" key="1">
    <source>
        <dbReference type="ARBA" id="ARBA00004651"/>
    </source>
</evidence>
<dbReference type="PANTHER" id="PTHR34584">
    <property type="entry name" value="NA(+)/H(+) ANTIPORTER SUBUNIT E1"/>
    <property type="match status" value="1"/>
</dbReference>
<evidence type="ECO:0000256" key="5">
    <source>
        <dbReference type="ARBA" id="ARBA00022989"/>
    </source>
</evidence>
<evidence type="ECO:0000256" key="6">
    <source>
        <dbReference type="ARBA" id="ARBA00023136"/>
    </source>
</evidence>
<dbReference type="AlphaFoldDB" id="A0A4P2Q973"/>
<dbReference type="Pfam" id="PF01899">
    <property type="entry name" value="MNHE"/>
    <property type="match status" value="1"/>
</dbReference>
<reference evidence="8 9" key="1">
    <citation type="submission" date="2015-09" db="EMBL/GenBank/DDBJ databases">
        <title>Sorangium comparison.</title>
        <authorList>
            <person name="Zaburannyi N."/>
            <person name="Bunk B."/>
            <person name="Overmann J."/>
            <person name="Mueller R."/>
        </authorList>
    </citation>
    <scope>NUCLEOTIDE SEQUENCE [LARGE SCALE GENOMIC DNA]</scope>
    <source>
        <strain evidence="8 9">So ceGT47</strain>
    </source>
</reference>
<dbReference type="InterPro" id="IPR002758">
    <property type="entry name" value="Cation_antiport_E"/>
</dbReference>
<evidence type="ECO:0008006" key="10">
    <source>
        <dbReference type="Google" id="ProtNLM"/>
    </source>
</evidence>
<name>A0A4P2Q973_SORCE</name>
<evidence type="ECO:0000313" key="9">
    <source>
        <dbReference type="Proteomes" id="UP000295781"/>
    </source>
</evidence>
<dbReference type="GO" id="GO:0005886">
    <property type="term" value="C:plasma membrane"/>
    <property type="evidence" value="ECO:0007669"/>
    <property type="project" value="UniProtKB-SubCell"/>
</dbReference>
<dbReference type="PIRSF" id="PIRSF019239">
    <property type="entry name" value="MrpE"/>
    <property type="match status" value="1"/>
</dbReference>
<feature type="transmembrane region" description="Helical" evidence="7">
    <location>
        <begin position="12"/>
        <end position="37"/>
    </location>
</feature>
<feature type="transmembrane region" description="Helical" evidence="7">
    <location>
        <begin position="49"/>
        <end position="68"/>
    </location>
</feature>
<dbReference type="OrthoDB" id="9807187at2"/>
<evidence type="ECO:0000256" key="4">
    <source>
        <dbReference type="ARBA" id="ARBA00022692"/>
    </source>
</evidence>
<protein>
    <recommendedName>
        <fullName evidence="10">Cation:proton antiporter</fullName>
    </recommendedName>
</protein>
<evidence type="ECO:0000256" key="3">
    <source>
        <dbReference type="ARBA" id="ARBA00022475"/>
    </source>
</evidence>
<keyword evidence="3" id="KW-1003">Cell membrane</keyword>